<comment type="caution">
    <text evidence="1">The sequence shown here is derived from an EMBL/GenBank/DDBJ whole genome shotgun (WGS) entry which is preliminary data.</text>
</comment>
<dbReference type="InterPro" id="IPR017850">
    <property type="entry name" value="Alkaline_phosphatase_core_sf"/>
</dbReference>
<dbReference type="PATRIC" id="fig|294.162.peg.2752"/>
<organism evidence="1 2">
    <name type="scientific">Pseudomonas fluorescens</name>
    <dbReference type="NCBI Taxonomy" id="294"/>
    <lineage>
        <taxon>Bacteria</taxon>
        <taxon>Pseudomonadati</taxon>
        <taxon>Pseudomonadota</taxon>
        <taxon>Gammaproteobacteria</taxon>
        <taxon>Pseudomonadales</taxon>
        <taxon>Pseudomonadaceae</taxon>
        <taxon>Pseudomonas</taxon>
    </lineage>
</organism>
<protein>
    <submittedName>
        <fullName evidence="1">Uncharacterized protein</fullName>
    </submittedName>
</protein>
<accession>A0A0P8X166</accession>
<proteinExistence type="predicted"/>
<dbReference type="RefSeq" id="WP_057397849.1">
    <property type="nucleotide sequence ID" value="NZ_LJXB01000076.1"/>
</dbReference>
<sequence length="60" mass="6760">MRSQAGFGDNAKTLQWQLFDMTKDRGETTDLATSQPQTVQRLKEAWLKYADEVGVAFAAH</sequence>
<dbReference type="SUPFAM" id="SSF53649">
    <property type="entry name" value="Alkaline phosphatase-like"/>
    <property type="match status" value="1"/>
</dbReference>
<evidence type="ECO:0000313" key="1">
    <source>
        <dbReference type="EMBL" id="KPU59448.1"/>
    </source>
</evidence>
<gene>
    <name evidence="1" type="ORF">AN403_2971</name>
</gene>
<dbReference type="Gene3D" id="3.30.1120.10">
    <property type="match status" value="1"/>
</dbReference>
<dbReference type="EMBL" id="LJXB01000076">
    <property type="protein sequence ID" value="KPU59448.1"/>
    <property type="molecule type" value="Genomic_DNA"/>
</dbReference>
<dbReference type="AlphaFoldDB" id="A0A0P8X166"/>
<evidence type="ECO:0000313" key="2">
    <source>
        <dbReference type="Proteomes" id="UP000050349"/>
    </source>
</evidence>
<dbReference type="Proteomes" id="UP000050349">
    <property type="component" value="Unassembled WGS sequence"/>
</dbReference>
<reference evidence="1 2" key="1">
    <citation type="submission" date="2015-09" db="EMBL/GenBank/DDBJ databases">
        <authorList>
            <person name="Jackson K.R."/>
            <person name="Lunt B.L."/>
            <person name="Fisher J.N.B."/>
            <person name="Gardner A.V."/>
            <person name="Bailey M.E."/>
            <person name="Deus L.M."/>
            <person name="Earl A.S."/>
            <person name="Gibby P.D."/>
            <person name="Hartmann K.A."/>
            <person name="Liu J.E."/>
            <person name="Manci A.M."/>
            <person name="Nielsen D.A."/>
            <person name="Solomon M.B."/>
            <person name="Breakwell D.P."/>
            <person name="Burnett S.H."/>
            <person name="Grose J.H."/>
        </authorList>
    </citation>
    <scope>NUCLEOTIDE SEQUENCE [LARGE SCALE GENOMIC DNA]</scope>
    <source>
        <strain evidence="1 2">S613</strain>
    </source>
</reference>
<name>A0A0P8X166_PSEFL</name>